<evidence type="ECO:0000313" key="2">
    <source>
        <dbReference type="EMBL" id="RDW77092.1"/>
    </source>
</evidence>
<evidence type="ECO:0000256" key="1">
    <source>
        <dbReference type="SAM" id="MobiDB-lite"/>
    </source>
</evidence>
<dbReference type="AlphaFoldDB" id="A0A3D8RSM2"/>
<name>A0A3D8RSM2_9HELO</name>
<dbReference type="Proteomes" id="UP000256645">
    <property type="component" value="Unassembled WGS sequence"/>
</dbReference>
<evidence type="ECO:0000313" key="3">
    <source>
        <dbReference type="Proteomes" id="UP000256645"/>
    </source>
</evidence>
<comment type="caution">
    <text evidence="2">The sequence shown here is derived from an EMBL/GenBank/DDBJ whole genome shotgun (WGS) entry which is preliminary data.</text>
</comment>
<accession>A0A3D8RSM2</accession>
<keyword evidence="3" id="KW-1185">Reference proteome</keyword>
<gene>
    <name evidence="2" type="ORF">BP6252_05145</name>
</gene>
<feature type="region of interest" description="Disordered" evidence="1">
    <location>
        <begin position="65"/>
        <end position="115"/>
    </location>
</feature>
<dbReference type="EMBL" id="PDLM01000005">
    <property type="protein sequence ID" value="RDW77092.1"/>
    <property type="molecule type" value="Genomic_DNA"/>
</dbReference>
<protein>
    <submittedName>
        <fullName evidence="2">Uncharacterized protein</fullName>
    </submittedName>
</protein>
<feature type="compositionally biased region" description="Polar residues" evidence="1">
    <location>
        <begin position="19"/>
        <end position="33"/>
    </location>
</feature>
<feature type="compositionally biased region" description="Low complexity" evidence="1">
    <location>
        <begin position="131"/>
        <end position="140"/>
    </location>
</feature>
<reference evidence="2 3" key="1">
    <citation type="journal article" date="2018" name="IMA Fungus">
        <title>IMA Genome-F 9: Draft genome sequence of Annulohypoxylon stygium, Aspergillus mulundensis, Berkeleyomyces basicola (syn. Thielaviopsis basicola), Ceratocystis smalleyi, two Cercospora beticola strains, Coleophoma cylindrospora, Fusarium fracticaudum, Phialophora cf. hyalina, and Morchella septimelata.</title>
        <authorList>
            <person name="Wingfield B.D."/>
            <person name="Bills G.F."/>
            <person name="Dong Y."/>
            <person name="Huang W."/>
            <person name="Nel W.J."/>
            <person name="Swalarsk-Parry B.S."/>
            <person name="Vaghefi N."/>
            <person name="Wilken P.M."/>
            <person name="An Z."/>
            <person name="de Beer Z.W."/>
            <person name="De Vos L."/>
            <person name="Chen L."/>
            <person name="Duong T.A."/>
            <person name="Gao Y."/>
            <person name="Hammerbacher A."/>
            <person name="Kikkert J.R."/>
            <person name="Li Y."/>
            <person name="Li H."/>
            <person name="Li K."/>
            <person name="Li Q."/>
            <person name="Liu X."/>
            <person name="Ma X."/>
            <person name="Naidoo K."/>
            <person name="Pethybridge S.J."/>
            <person name="Sun J."/>
            <person name="Steenkamp E.T."/>
            <person name="van der Nest M.A."/>
            <person name="van Wyk S."/>
            <person name="Wingfield M.J."/>
            <person name="Xiong C."/>
            <person name="Yue Q."/>
            <person name="Zhang X."/>
        </authorList>
    </citation>
    <scope>NUCLEOTIDE SEQUENCE [LARGE SCALE GENOMIC DNA]</scope>
    <source>
        <strain evidence="2 3">BP6252</strain>
    </source>
</reference>
<feature type="region of interest" description="Disordered" evidence="1">
    <location>
        <begin position="131"/>
        <end position="168"/>
    </location>
</feature>
<feature type="compositionally biased region" description="Low complexity" evidence="1">
    <location>
        <begin position="89"/>
        <end position="107"/>
    </location>
</feature>
<proteinExistence type="predicted"/>
<sequence length="261" mass="28652">MSLSRAFTTRRHANKKSLDISSPTPQRSLTTKRSFAAGAIERNKISAPVELISTTNMLTYNAPDLYPSAPNSATTRSSVEDSDFRSRSRSSTPPTSPDTSSIGSSPSTPEPNHLSCYFSAEGLKRPTEAVPIPQVPQIPQRALTHTKKSSMSLSSKRSMTQLSSAKNSIHTTRSSVNLFSAAQIETGVKEEHPFGNELAQVSELAEEFGVQETMQVIDAEEQDLISRGLFKFRAEDYMSEIHGLFMSTFGEQTPAMQAMWI</sequence>
<dbReference type="OrthoDB" id="5419666at2759"/>
<organism evidence="2 3">
    <name type="scientific">Coleophoma cylindrospora</name>
    <dbReference type="NCBI Taxonomy" id="1849047"/>
    <lineage>
        <taxon>Eukaryota</taxon>
        <taxon>Fungi</taxon>
        <taxon>Dikarya</taxon>
        <taxon>Ascomycota</taxon>
        <taxon>Pezizomycotina</taxon>
        <taxon>Leotiomycetes</taxon>
        <taxon>Helotiales</taxon>
        <taxon>Dermateaceae</taxon>
        <taxon>Coleophoma</taxon>
    </lineage>
</organism>
<feature type="region of interest" description="Disordered" evidence="1">
    <location>
        <begin position="1"/>
        <end position="35"/>
    </location>
</feature>
<feature type="compositionally biased region" description="Low complexity" evidence="1">
    <location>
        <begin position="149"/>
        <end position="159"/>
    </location>
</feature>